<reference evidence="1" key="1">
    <citation type="submission" date="2014-11" db="EMBL/GenBank/DDBJ databases">
        <authorList>
            <person name="Amaro Gonzalez C."/>
        </authorList>
    </citation>
    <scope>NUCLEOTIDE SEQUENCE</scope>
</reference>
<dbReference type="AlphaFoldDB" id="A0A0E9V3Q9"/>
<organism evidence="1">
    <name type="scientific">Anguilla anguilla</name>
    <name type="common">European freshwater eel</name>
    <name type="synonym">Muraena anguilla</name>
    <dbReference type="NCBI Taxonomy" id="7936"/>
    <lineage>
        <taxon>Eukaryota</taxon>
        <taxon>Metazoa</taxon>
        <taxon>Chordata</taxon>
        <taxon>Craniata</taxon>
        <taxon>Vertebrata</taxon>
        <taxon>Euteleostomi</taxon>
        <taxon>Actinopterygii</taxon>
        <taxon>Neopterygii</taxon>
        <taxon>Teleostei</taxon>
        <taxon>Anguilliformes</taxon>
        <taxon>Anguillidae</taxon>
        <taxon>Anguilla</taxon>
    </lineage>
</organism>
<reference evidence="1" key="2">
    <citation type="journal article" date="2015" name="Fish Shellfish Immunol.">
        <title>Early steps in the European eel (Anguilla anguilla)-Vibrio vulnificus interaction in the gills: Role of the RtxA13 toxin.</title>
        <authorList>
            <person name="Callol A."/>
            <person name="Pajuelo D."/>
            <person name="Ebbesson L."/>
            <person name="Teles M."/>
            <person name="MacKenzie S."/>
            <person name="Amaro C."/>
        </authorList>
    </citation>
    <scope>NUCLEOTIDE SEQUENCE</scope>
</reference>
<evidence type="ECO:0000313" key="1">
    <source>
        <dbReference type="EMBL" id="JAH72080.1"/>
    </source>
</evidence>
<accession>A0A0E9V3Q9</accession>
<dbReference type="EMBL" id="GBXM01036497">
    <property type="protein sequence ID" value="JAH72080.1"/>
    <property type="molecule type" value="Transcribed_RNA"/>
</dbReference>
<sequence>MHLVFRLPLFSLAPPPIPSPPVLTLPSTILLFFFSRQKEVAYDDLTGIDRDRQKTSKFYKLAAVNGPHIKSMYLQSCVYVAGKPMPTQDDKVL</sequence>
<proteinExistence type="predicted"/>
<name>A0A0E9V3Q9_ANGAN</name>
<protein>
    <submittedName>
        <fullName evidence="1">Uncharacterized protein</fullName>
    </submittedName>
</protein>